<evidence type="ECO:0000313" key="1">
    <source>
        <dbReference type="EMBL" id="KAJ8622921.1"/>
    </source>
</evidence>
<dbReference type="EMBL" id="CM056818">
    <property type="protein sequence ID" value="KAJ8622921.1"/>
    <property type="molecule type" value="Genomic_DNA"/>
</dbReference>
<accession>A0ACC2KP54</accession>
<protein>
    <submittedName>
        <fullName evidence="1">Uncharacterized protein</fullName>
    </submittedName>
</protein>
<comment type="caution">
    <text evidence="1">The sequence shown here is derived from an EMBL/GenBank/DDBJ whole genome shotgun (WGS) entry which is preliminary data.</text>
</comment>
<organism evidence="1 2">
    <name type="scientific">Persea americana</name>
    <name type="common">Avocado</name>
    <dbReference type="NCBI Taxonomy" id="3435"/>
    <lineage>
        <taxon>Eukaryota</taxon>
        <taxon>Viridiplantae</taxon>
        <taxon>Streptophyta</taxon>
        <taxon>Embryophyta</taxon>
        <taxon>Tracheophyta</taxon>
        <taxon>Spermatophyta</taxon>
        <taxon>Magnoliopsida</taxon>
        <taxon>Magnoliidae</taxon>
        <taxon>Laurales</taxon>
        <taxon>Lauraceae</taxon>
        <taxon>Persea</taxon>
    </lineage>
</organism>
<keyword evidence="2" id="KW-1185">Reference proteome</keyword>
<gene>
    <name evidence="1" type="ORF">MRB53_031450</name>
</gene>
<name>A0ACC2KP54_PERAE</name>
<dbReference type="Proteomes" id="UP001234297">
    <property type="component" value="Chromosome 10"/>
</dbReference>
<proteinExistence type="predicted"/>
<evidence type="ECO:0000313" key="2">
    <source>
        <dbReference type="Proteomes" id="UP001234297"/>
    </source>
</evidence>
<sequence length="131" mass="14747">MQATRNMELDWRGAKGLETERGADQRSVWILFGFGRAPHRRVETPPESSSPPLCVAGVEEEEDRKSSVGFLQFWLLNQNIRKKTTQFFPWVSFQEKETETSDSNEGSGQGSTREGDLSKMVGHLEVGTGTR</sequence>
<reference evidence="1 2" key="1">
    <citation type="journal article" date="2022" name="Hortic Res">
        <title>A haplotype resolved chromosomal level avocado genome allows analysis of novel avocado genes.</title>
        <authorList>
            <person name="Nath O."/>
            <person name="Fletcher S.J."/>
            <person name="Hayward A."/>
            <person name="Shaw L.M."/>
            <person name="Masouleh A.K."/>
            <person name="Furtado A."/>
            <person name="Henry R.J."/>
            <person name="Mitter N."/>
        </authorList>
    </citation>
    <scope>NUCLEOTIDE SEQUENCE [LARGE SCALE GENOMIC DNA]</scope>
    <source>
        <strain evidence="2">cv. Hass</strain>
    </source>
</reference>